<name>D9W9H6_9ACTN</name>
<evidence type="ECO:0000313" key="3">
    <source>
        <dbReference type="Proteomes" id="UP000003963"/>
    </source>
</evidence>
<dbReference type="AlphaFoldDB" id="D9W9H6"/>
<evidence type="ECO:0000256" key="1">
    <source>
        <dbReference type="SAM" id="MobiDB-lite"/>
    </source>
</evidence>
<accession>D9W9H6</accession>
<protein>
    <submittedName>
        <fullName evidence="2">Uncharacterized protein</fullName>
    </submittedName>
</protein>
<proteinExistence type="predicted"/>
<sequence>MDVRSVTTPTSSRKRSTSASARSSARGAGKSARSQATSKSRTPSSKSRAPSKTAAASKSAQAGKTKAAKSTQRSKTAKAAKSAKPTPQKGDHRITVTIPSLGHVAQATRLDRAASATHLDRVDGDRIGRAAKNAANVALMPIAAARRVLPAKGGLPLYAGLGVLGVAEVIEWPVALGVGVGYAVLRRGGVMAPPSETRKV</sequence>
<feature type="compositionally biased region" description="Low complexity" evidence="1">
    <location>
        <begin position="17"/>
        <end position="88"/>
    </location>
</feature>
<dbReference type="Proteomes" id="UP000003963">
    <property type="component" value="Unassembled WGS sequence"/>
</dbReference>
<feature type="region of interest" description="Disordered" evidence="1">
    <location>
        <begin position="1"/>
        <end position="94"/>
    </location>
</feature>
<keyword evidence="3" id="KW-1185">Reference proteome</keyword>
<dbReference type="EMBL" id="GG657754">
    <property type="protein sequence ID" value="EFL20664.1"/>
    <property type="molecule type" value="Genomic_DNA"/>
</dbReference>
<evidence type="ECO:0000313" key="2">
    <source>
        <dbReference type="EMBL" id="EFL20664.1"/>
    </source>
</evidence>
<dbReference type="HOGENOM" id="CLU_1365555_0_0_11"/>
<gene>
    <name evidence="2" type="ORF">SSOG_00376</name>
</gene>
<organism evidence="2 3">
    <name type="scientific">Streptomyces himastatinicus ATCC 53653</name>
    <dbReference type="NCBI Taxonomy" id="457427"/>
    <lineage>
        <taxon>Bacteria</taxon>
        <taxon>Bacillati</taxon>
        <taxon>Actinomycetota</taxon>
        <taxon>Actinomycetes</taxon>
        <taxon>Kitasatosporales</taxon>
        <taxon>Streptomycetaceae</taxon>
        <taxon>Streptomyces</taxon>
        <taxon>Streptomyces violaceusniger group</taxon>
    </lineage>
</organism>
<reference evidence="2 3" key="1">
    <citation type="submission" date="2009-02" db="EMBL/GenBank/DDBJ databases">
        <title>Annotation of Streptomyces hygroscopicus strain ATCC 53653.</title>
        <authorList>
            <consortium name="The Broad Institute Genome Sequencing Platform"/>
            <consortium name="Broad Institute Microbial Sequencing Center"/>
            <person name="Fischbach M."/>
            <person name="Godfrey P."/>
            <person name="Ward D."/>
            <person name="Young S."/>
            <person name="Zeng Q."/>
            <person name="Koehrsen M."/>
            <person name="Alvarado L."/>
            <person name="Berlin A.M."/>
            <person name="Bochicchio J."/>
            <person name="Borenstein D."/>
            <person name="Chapman S.B."/>
            <person name="Chen Z."/>
            <person name="Engels R."/>
            <person name="Freedman E."/>
            <person name="Gellesch M."/>
            <person name="Goldberg J."/>
            <person name="Griggs A."/>
            <person name="Gujja S."/>
            <person name="Heilman E.R."/>
            <person name="Heiman D.I."/>
            <person name="Hepburn T.A."/>
            <person name="Howarth C."/>
            <person name="Jen D."/>
            <person name="Larson L."/>
            <person name="Lewis B."/>
            <person name="Mehta T."/>
            <person name="Park D."/>
            <person name="Pearson M."/>
            <person name="Richards J."/>
            <person name="Roberts A."/>
            <person name="Saif S."/>
            <person name="Shea T.D."/>
            <person name="Shenoy N."/>
            <person name="Sisk P."/>
            <person name="Stolte C."/>
            <person name="Sykes S.N."/>
            <person name="Thomson T."/>
            <person name="Walk T."/>
            <person name="White J."/>
            <person name="Yandava C."/>
            <person name="Straight P."/>
            <person name="Clardy J."/>
            <person name="Hung D."/>
            <person name="Kolter R."/>
            <person name="Mekalanos J."/>
            <person name="Walker S."/>
            <person name="Walsh C.T."/>
            <person name="Wieland-Brown L.C."/>
            <person name="Haas B."/>
            <person name="Nusbaum C."/>
            <person name="Birren B."/>
        </authorList>
    </citation>
    <scope>NUCLEOTIDE SEQUENCE [LARGE SCALE GENOMIC DNA]</scope>
    <source>
        <strain evidence="2 3">ATCC 53653</strain>
    </source>
</reference>